<evidence type="ECO:0000313" key="4">
    <source>
        <dbReference type="EMBL" id="MCT2042681.1"/>
    </source>
</evidence>
<keyword evidence="2" id="KW-1133">Transmembrane helix</keyword>
<keyword evidence="5" id="KW-1185">Reference proteome</keyword>
<dbReference type="InterPro" id="IPR027381">
    <property type="entry name" value="LytR/CpsA/Psr_C"/>
</dbReference>
<keyword evidence="2" id="KW-0812">Transmembrane</keyword>
<protein>
    <submittedName>
        <fullName evidence="4">LytR C-terminal domain-containing protein</fullName>
    </submittedName>
</protein>
<reference evidence="4 5" key="1">
    <citation type="submission" date="2022-04" db="EMBL/GenBank/DDBJ databases">
        <title>Human microbiome associated bacterial genomes.</title>
        <authorList>
            <person name="Sandstrom S."/>
            <person name="Salamzade R."/>
            <person name="Kalan L.R."/>
        </authorList>
    </citation>
    <scope>NUCLEOTIDE SEQUENCE [LARGE SCALE GENOMIC DNA]</scope>
    <source>
        <strain evidence="5">p3-SID1799</strain>
    </source>
</reference>
<feature type="transmembrane region" description="Helical" evidence="2">
    <location>
        <begin position="32"/>
        <end position="53"/>
    </location>
</feature>
<comment type="caution">
    <text evidence="4">The sequence shown here is derived from an EMBL/GenBank/DDBJ whole genome shotgun (WGS) entry which is preliminary data.</text>
</comment>
<evidence type="ECO:0000256" key="1">
    <source>
        <dbReference type="SAM" id="MobiDB-lite"/>
    </source>
</evidence>
<dbReference type="RefSeq" id="WP_066082097.1">
    <property type="nucleotide sequence ID" value="NZ_JALXSQ010000014.1"/>
</dbReference>
<dbReference type="Gene3D" id="3.30.70.2390">
    <property type="match status" value="1"/>
</dbReference>
<sequence length="183" mass="18904">MSNYPKDRFDDLPVDLDRRGAHRAPRSRGAKLASFLWGLAAVAVLVIIGLVAMNIIDNIVSGRAGGEQPAATETTGATPTSTPTPTSAVDPNLSLTVLNGTDIGQVAANFTATLEEKGWSVDVTDGADSSSYDTTTVYYPSDDTKAAAEQIISDIGGGEAVMSSEIAGEGQIVVVIGYDLAQG</sequence>
<proteinExistence type="predicted"/>
<dbReference type="Proteomes" id="UP001525379">
    <property type="component" value="Unassembled WGS sequence"/>
</dbReference>
<feature type="domain" description="LytR/CpsA/Psr regulator C-terminal" evidence="3">
    <location>
        <begin position="93"/>
        <end position="179"/>
    </location>
</feature>
<name>A0ABT2HWI6_9MICO</name>
<evidence type="ECO:0000259" key="3">
    <source>
        <dbReference type="Pfam" id="PF13399"/>
    </source>
</evidence>
<organism evidence="4 5">
    <name type="scientific">Pseudoclavibacter albus</name>
    <dbReference type="NCBI Taxonomy" id="272241"/>
    <lineage>
        <taxon>Bacteria</taxon>
        <taxon>Bacillati</taxon>
        <taxon>Actinomycetota</taxon>
        <taxon>Actinomycetes</taxon>
        <taxon>Micrococcales</taxon>
        <taxon>Microbacteriaceae</taxon>
        <taxon>Pseudoclavibacter</taxon>
    </lineage>
</organism>
<accession>A0ABT2HWI6</accession>
<dbReference type="Pfam" id="PF13399">
    <property type="entry name" value="LytR_C"/>
    <property type="match status" value="1"/>
</dbReference>
<gene>
    <name evidence="4" type="ORF">M3D15_04945</name>
</gene>
<evidence type="ECO:0000256" key="2">
    <source>
        <dbReference type="SAM" id="Phobius"/>
    </source>
</evidence>
<evidence type="ECO:0000313" key="5">
    <source>
        <dbReference type="Proteomes" id="UP001525379"/>
    </source>
</evidence>
<feature type="region of interest" description="Disordered" evidence="1">
    <location>
        <begin position="64"/>
        <end position="88"/>
    </location>
</feature>
<dbReference type="EMBL" id="JALXSQ010000014">
    <property type="protein sequence ID" value="MCT2042681.1"/>
    <property type="molecule type" value="Genomic_DNA"/>
</dbReference>
<feature type="compositionally biased region" description="Low complexity" evidence="1">
    <location>
        <begin position="66"/>
        <end position="88"/>
    </location>
</feature>
<keyword evidence="2" id="KW-0472">Membrane</keyword>